<evidence type="ECO:0000256" key="2">
    <source>
        <dbReference type="ARBA" id="ARBA00005704"/>
    </source>
</evidence>
<dbReference type="CDD" id="cd00377">
    <property type="entry name" value="ICL_PEPM"/>
    <property type="match status" value="1"/>
</dbReference>
<dbReference type="GO" id="GO:0006099">
    <property type="term" value="P:tricarboxylic acid cycle"/>
    <property type="evidence" value="ECO:0007669"/>
    <property type="project" value="UniProtKB-UniRule"/>
</dbReference>
<dbReference type="Gene3D" id="3.20.20.60">
    <property type="entry name" value="Phosphoenolpyruvate-binding domains"/>
    <property type="match status" value="1"/>
</dbReference>
<feature type="binding site" evidence="13">
    <location>
        <position position="360"/>
    </location>
    <ligand>
        <name>substrate</name>
    </ligand>
</feature>
<evidence type="ECO:0000256" key="11">
    <source>
        <dbReference type="NCBIfam" id="TIGR01346"/>
    </source>
</evidence>
<feature type="binding site" evidence="13">
    <location>
        <begin position="205"/>
        <end position="206"/>
    </location>
    <ligand>
        <name>substrate</name>
    </ligand>
</feature>
<keyword evidence="8 15" id="KW-0456">Lyase</keyword>
<evidence type="ECO:0000256" key="14">
    <source>
        <dbReference type="PIRSR" id="PIRSR001362-3"/>
    </source>
</evidence>
<accession>A0A7Z6ZS81</accession>
<keyword evidence="5" id="KW-0329">Glyoxylate bypass</keyword>
<dbReference type="InterPro" id="IPR006254">
    <property type="entry name" value="Isocitrate_lyase"/>
</dbReference>
<feature type="active site" description="Proton acceptor" evidence="12">
    <location>
        <position position="204"/>
    </location>
</feature>
<evidence type="ECO:0000256" key="9">
    <source>
        <dbReference type="ARBA" id="ARBA00023531"/>
    </source>
</evidence>
<dbReference type="PANTHER" id="PTHR21631:SF3">
    <property type="entry name" value="BIFUNCTIONAL GLYOXYLATE CYCLE PROTEIN"/>
    <property type="match status" value="1"/>
</dbReference>
<dbReference type="InterPro" id="IPR040442">
    <property type="entry name" value="Pyrv_kinase-like_dom_sf"/>
</dbReference>
<evidence type="ECO:0000256" key="8">
    <source>
        <dbReference type="ARBA" id="ARBA00023239"/>
    </source>
</evidence>
<dbReference type="GO" id="GO:0006097">
    <property type="term" value="P:glyoxylate cycle"/>
    <property type="evidence" value="ECO:0007669"/>
    <property type="project" value="UniProtKB-KW"/>
</dbReference>
<evidence type="ECO:0000256" key="12">
    <source>
        <dbReference type="PIRSR" id="PIRSR001362-1"/>
    </source>
</evidence>
<evidence type="ECO:0000256" key="6">
    <source>
        <dbReference type="ARBA" id="ARBA00022532"/>
    </source>
</evidence>
<comment type="pathway">
    <text evidence="1">Carbohydrate metabolism; glyoxylate cycle; (S)-malate from isocitrate: step 1/2.</text>
</comment>
<evidence type="ECO:0000256" key="1">
    <source>
        <dbReference type="ARBA" id="ARBA00004793"/>
    </source>
</evidence>
<evidence type="ECO:0000313" key="16">
    <source>
        <dbReference type="Proteomes" id="UP000287766"/>
    </source>
</evidence>
<dbReference type="Proteomes" id="UP000287766">
    <property type="component" value="Unassembled WGS sequence"/>
</dbReference>
<dbReference type="FunFam" id="3.20.20.60:FF:000005">
    <property type="entry name" value="Isocitrate lyase"/>
    <property type="match status" value="1"/>
</dbReference>
<dbReference type="SUPFAM" id="SSF51621">
    <property type="entry name" value="Phosphoenolpyruvate/pyruvate domain"/>
    <property type="match status" value="1"/>
</dbReference>
<comment type="similarity">
    <text evidence="2">Belongs to the isocitrate lyase/PEP mutase superfamily. Isocitrate lyase family.</text>
</comment>
<dbReference type="GO" id="GO:0004451">
    <property type="term" value="F:isocitrate lyase activity"/>
    <property type="evidence" value="ECO:0007669"/>
    <property type="project" value="UniProtKB-UniRule"/>
</dbReference>
<dbReference type="PANTHER" id="PTHR21631">
    <property type="entry name" value="ISOCITRATE LYASE/MALATE SYNTHASE"/>
    <property type="match status" value="1"/>
</dbReference>
<evidence type="ECO:0000256" key="10">
    <source>
        <dbReference type="ARBA" id="ARBA00053855"/>
    </source>
</evidence>
<dbReference type="GO" id="GO:0046872">
    <property type="term" value="F:metal ion binding"/>
    <property type="evidence" value="ECO:0007669"/>
    <property type="project" value="UniProtKB-KW"/>
</dbReference>
<proteinExistence type="inferred from homology"/>
<reference evidence="16" key="1">
    <citation type="journal article" date="2018" name="Front. Microbiol.">
        <title>Genome-Based Analysis Reveals the Taxonomy and Diversity of the Family Idiomarinaceae.</title>
        <authorList>
            <person name="Liu Y."/>
            <person name="Lai Q."/>
            <person name="Shao Z."/>
        </authorList>
    </citation>
    <scope>NUCLEOTIDE SEQUENCE [LARGE SCALE GENOMIC DNA]</scope>
    <source>
        <strain evidence="16">KYW314</strain>
    </source>
</reference>
<protein>
    <recommendedName>
        <fullName evidence="4 11">Isocitrate lyase</fullName>
        <ecNumber evidence="3 11">4.1.3.1</ecNumber>
    </recommendedName>
</protein>
<dbReference type="AlphaFoldDB" id="A0A7Z6ZS81"/>
<dbReference type="RefSeq" id="WP_169931497.1">
    <property type="nucleotide sequence ID" value="NZ_PIPR01000003.1"/>
</dbReference>
<comment type="function">
    <text evidence="10">Involved in the metabolic adaptation in response to environmental changes. Catalyzes the reversible formation of succinate and glyoxylate from isocitrate, a key step of the glyoxylate cycle, which operates as an anaplerotic route for replenishing the tricarboxylic acid cycle during growth on fatty acid substrates.</text>
</comment>
<feature type="binding site" evidence="14">
    <location>
        <position position="166"/>
    </location>
    <ligand>
        <name>Mg(2+)</name>
        <dbReference type="ChEBI" id="CHEBI:18420"/>
    </ligand>
</feature>
<dbReference type="PIRSF" id="PIRSF001362">
    <property type="entry name" value="Isocit_lyase"/>
    <property type="match status" value="1"/>
</dbReference>
<feature type="binding site" evidence="13">
    <location>
        <position position="241"/>
    </location>
    <ligand>
        <name>substrate</name>
    </ligand>
</feature>
<dbReference type="NCBIfam" id="TIGR01346">
    <property type="entry name" value="isocit_lyase"/>
    <property type="match status" value="2"/>
</dbReference>
<dbReference type="Pfam" id="PF00463">
    <property type="entry name" value="ICL"/>
    <property type="match status" value="2"/>
</dbReference>
<keyword evidence="6" id="KW-0816">Tricarboxylic acid cycle</keyword>
<organism evidence="15 16">
    <name type="scientific">Pseudidiomarina aestuarii</name>
    <dbReference type="NCBI Taxonomy" id="624146"/>
    <lineage>
        <taxon>Bacteria</taxon>
        <taxon>Pseudomonadati</taxon>
        <taxon>Pseudomonadota</taxon>
        <taxon>Gammaproteobacteria</taxon>
        <taxon>Alteromonadales</taxon>
        <taxon>Idiomarinaceae</taxon>
        <taxon>Pseudidiomarina</taxon>
    </lineage>
</organism>
<comment type="catalytic activity">
    <reaction evidence="9">
        <text>D-threo-isocitrate = glyoxylate + succinate</text>
        <dbReference type="Rhea" id="RHEA:13245"/>
        <dbReference type="ChEBI" id="CHEBI:15562"/>
        <dbReference type="ChEBI" id="CHEBI:30031"/>
        <dbReference type="ChEBI" id="CHEBI:36655"/>
        <dbReference type="EC" id="4.1.3.1"/>
    </reaction>
</comment>
<comment type="cofactor">
    <cofactor evidence="14">
        <name>Mg(2+)</name>
        <dbReference type="ChEBI" id="CHEBI:18420"/>
    </cofactor>
    <text evidence="14">Can also use Mn(2+) ion.</text>
</comment>
<dbReference type="EMBL" id="PIPR01000003">
    <property type="protein sequence ID" value="RUO39233.1"/>
    <property type="molecule type" value="Genomic_DNA"/>
</dbReference>
<sequence length="445" mass="48552">MTTVPIQQAEAAKALQQEWETDPRWQHVQRTYSALDVVRLRGSVQPEYTYAKNGAAKLWQLVNGGAEAKFGKNYVNALGALTGGQAVQQVKAGLQAIYLSGWQVAADNNSAMGMYPDQSLYPVDSVPTVVERINNSFARADQIQWSKGLAPDQPGYIDYFAPIVADAEAGFGGVLNAYELMLSMIRAGAAGVHFEDQLASVKKCGHMGGKVLVPTQEAVQKLIAARLAADVAGVPTLILARTDANAADLLTSDVDPNDHPFCTGERTAEGFYRVNAGIDQAISRGLAYAPFADLLWCETAKPDLDEARQFAEAIHAKYPGKLLAYNCSPSFNWKRNLDDATIAKFQKELAAMGYKFQFITLAGVHNMWYHMFELAHDYARNDMSAYVKLQQQEFAAAEKGYTFVAHQQEVGTGYFDDVTNVIQGGKSSVTALTGSTEEDQFKTSA</sequence>
<dbReference type="InterPro" id="IPR039556">
    <property type="entry name" value="ICL/PEPM"/>
</dbReference>
<name>A0A7Z6ZS81_9GAMM</name>
<feature type="binding site" evidence="13">
    <location>
        <begin position="326"/>
        <end position="330"/>
    </location>
    <ligand>
        <name>substrate</name>
    </ligand>
</feature>
<evidence type="ECO:0000256" key="13">
    <source>
        <dbReference type="PIRSR" id="PIRSR001362-2"/>
    </source>
</evidence>
<feature type="binding site" evidence="13">
    <location>
        <begin position="100"/>
        <end position="102"/>
    </location>
    <ligand>
        <name>substrate</name>
    </ligand>
</feature>
<dbReference type="InterPro" id="IPR018523">
    <property type="entry name" value="Isocitrate_lyase_ph_CS"/>
</dbReference>
<dbReference type="NCBIfam" id="NF011645">
    <property type="entry name" value="PRK15063.1"/>
    <property type="match status" value="1"/>
</dbReference>
<gene>
    <name evidence="15" type="ORF">CWE22_10810</name>
</gene>
<evidence type="ECO:0000256" key="7">
    <source>
        <dbReference type="ARBA" id="ARBA00022723"/>
    </source>
</evidence>
<evidence type="ECO:0000256" key="5">
    <source>
        <dbReference type="ARBA" id="ARBA00022435"/>
    </source>
</evidence>
<keyword evidence="14" id="KW-0460">Magnesium</keyword>
<evidence type="ECO:0000256" key="4">
    <source>
        <dbReference type="ARBA" id="ARBA00017446"/>
    </source>
</evidence>
<dbReference type="InterPro" id="IPR015813">
    <property type="entry name" value="Pyrv/PenolPyrv_kinase-like_dom"/>
</dbReference>
<dbReference type="EC" id="4.1.3.1" evidence="3 11"/>
<dbReference type="PROSITE" id="PS00161">
    <property type="entry name" value="ISOCITRATE_LYASE"/>
    <property type="match status" value="1"/>
</dbReference>
<comment type="caution">
    <text evidence="15">The sequence shown here is derived from an EMBL/GenBank/DDBJ whole genome shotgun (WGS) entry which is preliminary data.</text>
</comment>
<evidence type="ECO:0000256" key="3">
    <source>
        <dbReference type="ARBA" id="ARBA00012909"/>
    </source>
</evidence>
<keyword evidence="16" id="KW-1185">Reference proteome</keyword>
<keyword evidence="7 14" id="KW-0479">Metal-binding</keyword>
<evidence type="ECO:0000313" key="15">
    <source>
        <dbReference type="EMBL" id="RUO39233.1"/>
    </source>
</evidence>